<comment type="caution">
    <text evidence="1">The sequence shown here is derived from an EMBL/GenBank/DDBJ whole genome shotgun (WGS) entry which is preliminary data.</text>
</comment>
<proteinExistence type="predicted"/>
<dbReference type="EMBL" id="MU629662">
    <property type="protein sequence ID" value="KAJ1255634.1"/>
    <property type="molecule type" value="Genomic_DNA"/>
</dbReference>
<dbReference type="AlphaFoldDB" id="A0A9W7XB22"/>
<sequence length="192" mass="20128">MSGGEGACVCCVCVGIVGVLVLIITLCVRAAPDPLIFFPSVENGTLYTLDMDNSTSTLTYNLSAVFSFSCVNGDGSADGWRLKATKVAVAMFYSGQTLGPGATSLPAFQPDYSKAAMVPLQSLQGRQPVAGTAVVEAYAEDAAQGYYSIEAKLKLSAGYKRDFSCTLYFEAPVAARGAPNPTLFDGNGCWEV</sequence>
<dbReference type="Proteomes" id="UP001164776">
    <property type="component" value="Unassembled WGS sequence"/>
</dbReference>
<organism evidence="1 2">
    <name type="scientific">Paspalum vaginatum</name>
    <name type="common">seashore paspalum</name>
    <dbReference type="NCBI Taxonomy" id="158149"/>
    <lineage>
        <taxon>Eukaryota</taxon>
        <taxon>Viridiplantae</taxon>
        <taxon>Streptophyta</taxon>
        <taxon>Embryophyta</taxon>
        <taxon>Tracheophyta</taxon>
        <taxon>Spermatophyta</taxon>
        <taxon>Magnoliopsida</taxon>
        <taxon>Liliopsida</taxon>
        <taxon>Poales</taxon>
        <taxon>Poaceae</taxon>
        <taxon>PACMAD clade</taxon>
        <taxon>Panicoideae</taxon>
        <taxon>Andropogonodae</taxon>
        <taxon>Paspaleae</taxon>
        <taxon>Paspalinae</taxon>
        <taxon>Paspalum</taxon>
    </lineage>
</organism>
<gene>
    <name evidence="1" type="ORF">BS78_K178500</name>
</gene>
<keyword evidence="2" id="KW-1185">Reference proteome</keyword>
<evidence type="ECO:0000313" key="2">
    <source>
        <dbReference type="Proteomes" id="UP001164776"/>
    </source>
</evidence>
<evidence type="ECO:0000313" key="1">
    <source>
        <dbReference type="EMBL" id="KAJ1255634.1"/>
    </source>
</evidence>
<reference evidence="1 2" key="1">
    <citation type="submission" date="2022-10" db="EMBL/GenBank/DDBJ databases">
        <title>WGS assembly of Paspalum vaginatum 540-79.</title>
        <authorList>
            <person name="Sun G."/>
            <person name="Wase N."/>
            <person name="Shu S."/>
            <person name="Jenkins J."/>
            <person name="Zhou B."/>
            <person name="Torres-Rodriguez J."/>
            <person name="Chen C."/>
            <person name="Sandor L."/>
            <person name="Plott C."/>
            <person name="Yoshinga Y."/>
            <person name="Daum C."/>
            <person name="Qi P."/>
            <person name="Barry K."/>
            <person name="Lipzen A."/>
            <person name="Berry L."/>
            <person name="Pedersen C."/>
            <person name="Gottilla T."/>
            <person name="Foltz A."/>
            <person name="Yu H."/>
            <person name="O'Malley R."/>
            <person name="Zhang C."/>
            <person name="Devos K."/>
            <person name="Sigmon B."/>
            <person name="Yu B."/>
            <person name="Obata T."/>
            <person name="Schmutz J."/>
            <person name="Schnable J."/>
        </authorList>
    </citation>
    <scope>NUCLEOTIDE SEQUENCE [LARGE SCALE GENOMIC DNA]</scope>
    <source>
        <strain evidence="2">cv. 540-79</strain>
    </source>
</reference>
<name>A0A9W7XB22_9POAL</name>
<accession>A0A9W7XB22</accession>
<evidence type="ECO:0008006" key="3">
    <source>
        <dbReference type="Google" id="ProtNLM"/>
    </source>
</evidence>
<protein>
    <recommendedName>
        <fullName evidence="3">Late embryogenesis abundant protein LEA-2 subgroup domain-containing protein</fullName>
    </recommendedName>
</protein>